<organism evidence="2 3">
    <name type="scientific">Venustampulla echinocandica</name>
    <dbReference type="NCBI Taxonomy" id="2656787"/>
    <lineage>
        <taxon>Eukaryota</taxon>
        <taxon>Fungi</taxon>
        <taxon>Dikarya</taxon>
        <taxon>Ascomycota</taxon>
        <taxon>Pezizomycotina</taxon>
        <taxon>Leotiomycetes</taxon>
        <taxon>Helotiales</taxon>
        <taxon>Pleuroascaceae</taxon>
        <taxon>Venustampulla</taxon>
    </lineage>
</organism>
<feature type="compositionally biased region" description="Low complexity" evidence="1">
    <location>
        <begin position="260"/>
        <end position="269"/>
    </location>
</feature>
<evidence type="ECO:0000256" key="1">
    <source>
        <dbReference type="SAM" id="MobiDB-lite"/>
    </source>
</evidence>
<dbReference type="Proteomes" id="UP000254866">
    <property type="component" value="Unassembled WGS sequence"/>
</dbReference>
<sequence>MTAIPDPESLLDVYPGEGEFTCVGTTQKGVRCRQSFIARRDLREAEDVLETLSQRIYRPEHPTRLLPILTRLAELTLCPRWHRFGRLSQIDRVANRWLMIIQDLDDTRRANERTSRSSRPAPRASSHQPSSLASSQAVRSTQVEPIMPRPAQRSISPSPSQRSRILATRQVSIPATSPLLSRTSAPLRRSSPPSSPQVSTPPRPPRRSTLPPPSTPPHRAPQSPATDPNEVQSDTVPAPASQSMRNATRPSPAQLPATASSSSSSSSSSNHSQTPPETPVMGPQMDSGQIRIKVTMSSGGHDRSSTTIVQRFHGEPLVLNATISLTPSPPGQGAGNLTVDINNDGASFRQNSTPSRASRRSHTGSATPSVSSTSSSNQSSRDRRSQNPSVESGPPFPGVVDPAQLYISPPQSPLAVPPGSLSISSDSEQAAPAAANTPDSWDAMSLSAPSPPASPRVLAWAQAVPPSPGRPSPNPRSPVQRRPLTQPCPVCYLELTDPEDTVWCRSRCGQNVCRDCFDTWSAHRAANGLAPQCVYWYITLSSLGYGKGKFGAVYLLHDDSWHEEQKRVKRWVDTGV</sequence>
<feature type="compositionally biased region" description="Polar residues" evidence="1">
    <location>
        <begin position="339"/>
        <end position="356"/>
    </location>
</feature>
<feature type="compositionally biased region" description="Pro residues" evidence="1">
    <location>
        <begin position="193"/>
        <end position="203"/>
    </location>
</feature>
<dbReference type="OrthoDB" id="4227234at2759"/>
<feature type="compositionally biased region" description="Low complexity" evidence="1">
    <location>
        <begin position="365"/>
        <end position="379"/>
    </location>
</feature>
<evidence type="ECO:0000313" key="3">
    <source>
        <dbReference type="Proteomes" id="UP000254866"/>
    </source>
</evidence>
<dbReference type="STRING" id="2656787.A0A370TYH8"/>
<dbReference type="EMBL" id="NPIC01000001">
    <property type="protein sequence ID" value="RDL40587.1"/>
    <property type="molecule type" value="Genomic_DNA"/>
</dbReference>
<dbReference type="GeneID" id="43593415"/>
<protein>
    <recommendedName>
        <fullName evidence="4">RING-type domain-containing protein</fullName>
    </recommendedName>
</protein>
<feature type="region of interest" description="Disordered" evidence="1">
    <location>
        <begin position="323"/>
        <end position="454"/>
    </location>
</feature>
<feature type="compositionally biased region" description="Pro residues" evidence="1">
    <location>
        <begin position="210"/>
        <end position="219"/>
    </location>
</feature>
<dbReference type="PANTHER" id="PTHR21540">
    <property type="entry name" value="RING FINGER AND SWIM DOMAIN-CONTAINING PROTEIN 2"/>
    <property type="match status" value="1"/>
</dbReference>
<dbReference type="AlphaFoldDB" id="A0A370TYH8"/>
<feature type="compositionally biased region" description="Low complexity" evidence="1">
    <location>
        <begin position="149"/>
        <end position="165"/>
    </location>
</feature>
<feature type="region of interest" description="Disordered" evidence="1">
    <location>
        <begin position="108"/>
        <end position="285"/>
    </location>
</feature>
<keyword evidence="3" id="KW-1185">Reference proteome</keyword>
<evidence type="ECO:0008006" key="4">
    <source>
        <dbReference type="Google" id="ProtNLM"/>
    </source>
</evidence>
<feature type="compositionally biased region" description="Low complexity" evidence="1">
    <location>
        <begin position="176"/>
        <end position="192"/>
    </location>
</feature>
<dbReference type="InterPro" id="IPR039903">
    <property type="entry name" value="Zswim2"/>
</dbReference>
<dbReference type="GO" id="GO:0061630">
    <property type="term" value="F:ubiquitin protein ligase activity"/>
    <property type="evidence" value="ECO:0007669"/>
    <property type="project" value="InterPro"/>
</dbReference>
<dbReference type="RefSeq" id="XP_031873243.1">
    <property type="nucleotide sequence ID" value="XM_032009189.1"/>
</dbReference>
<reference evidence="2 3" key="1">
    <citation type="journal article" date="2018" name="IMA Fungus">
        <title>IMA Genome-F 9: Draft genome sequence of Annulohypoxylon stygium, Aspergillus mulundensis, Berkeleyomyces basicola (syn. Thielaviopsis basicola), Ceratocystis smalleyi, two Cercospora beticola strains, Coleophoma cylindrospora, Fusarium fracticaudum, Phialophora cf. hyalina, and Morchella septimelata.</title>
        <authorList>
            <person name="Wingfield B.D."/>
            <person name="Bills G.F."/>
            <person name="Dong Y."/>
            <person name="Huang W."/>
            <person name="Nel W.J."/>
            <person name="Swalarsk-Parry B.S."/>
            <person name="Vaghefi N."/>
            <person name="Wilken P.M."/>
            <person name="An Z."/>
            <person name="de Beer Z.W."/>
            <person name="De Vos L."/>
            <person name="Chen L."/>
            <person name="Duong T.A."/>
            <person name="Gao Y."/>
            <person name="Hammerbacher A."/>
            <person name="Kikkert J.R."/>
            <person name="Li Y."/>
            <person name="Li H."/>
            <person name="Li K."/>
            <person name="Li Q."/>
            <person name="Liu X."/>
            <person name="Ma X."/>
            <person name="Naidoo K."/>
            <person name="Pethybridge S.J."/>
            <person name="Sun J."/>
            <person name="Steenkamp E.T."/>
            <person name="van der Nest M.A."/>
            <person name="van Wyk S."/>
            <person name="Wingfield M.J."/>
            <person name="Xiong C."/>
            <person name="Yue Q."/>
            <person name="Zhang X."/>
        </authorList>
    </citation>
    <scope>NUCLEOTIDE SEQUENCE [LARGE SCALE GENOMIC DNA]</scope>
    <source>
        <strain evidence="2 3">BP 5553</strain>
    </source>
</reference>
<feature type="compositionally biased region" description="Polar residues" evidence="1">
    <location>
        <begin position="225"/>
        <end position="251"/>
    </location>
</feature>
<dbReference type="PANTHER" id="PTHR21540:SF0">
    <property type="entry name" value="PHD FAMILY PROTEIN"/>
    <property type="match status" value="1"/>
</dbReference>
<evidence type="ECO:0000313" key="2">
    <source>
        <dbReference type="EMBL" id="RDL40587.1"/>
    </source>
</evidence>
<feature type="compositionally biased region" description="Low complexity" evidence="1">
    <location>
        <begin position="117"/>
        <end position="137"/>
    </location>
</feature>
<proteinExistence type="predicted"/>
<comment type="caution">
    <text evidence="2">The sequence shown here is derived from an EMBL/GenBank/DDBJ whole genome shotgun (WGS) entry which is preliminary data.</text>
</comment>
<accession>A0A370TYH8</accession>
<gene>
    <name evidence="2" type="ORF">BP5553_00566</name>
</gene>
<name>A0A370TYH8_9HELO</name>